<dbReference type="EMBL" id="CAAE01007203">
    <property type="protein sequence ID" value="CAF89881.1"/>
    <property type="molecule type" value="Genomic_DNA"/>
</dbReference>
<gene>
    <name evidence="1" type="ORF">GSTENG00003910001</name>
</gene>
<sequence length="241" mass="25322">MAAAGDASTEVCVIPENQHCGRVADIQKAELAPGGPLLGCLSVRGQLVLWDPADREASPAPVDGTFSDFRWEEAPRAPAGAARLLAAGAQGRLQLLEVEAQAGAPVSLLPVWETSAERLLEVLQWRPAEAELQTTSCCSVGLTDGGRQTAADRCICGETLFVLHTTGLISVCSCSDGALLASIDLLAYLNSWLVDDDLSLPSSSFSSASFCLLQVSPDLSTAVAVTRCHAAVAVDLNHYFR</sequence>
<accession>Q4TB51</accession>
<dbReference type="AlphaFoldDB" id="Q4TB51"/>
<proteinExistence type="predicted"/>
<reference evidence="1" key="1">
    <citation type="journal article" date="2004" name="Nature">
        <title>Genome duplication in the teleost fish Tetraodon nigroviridis reveals the early vertebrate proto-karyotype.</title>
        <authorList>
            <person name="Jaillon O."/>
            <person name="Aury J.-M."/>
            <person name="Brunet F."/>
            <person name="Petit J.-L."/>
            <person name="Stange-Thomann N."/>
            <person name="Mauceli E."/>
            <person name="Bouneau L."/>
            <person name="Fischer C."/>
            <person name="Ozouf-Costaz C."/>
            <person name="Bernot A."/>
            <person name="Nicaud S."/>
            <person name="Jaffe D."/>
            <person name="Fisher S."/>
            <person name="Lutfalla G."/>
            <person name="Dossat C."/>
            <person name="Segurens B."/>
            <person name="Dasilva C."/>
            <person name="Salanoubat M."/>
            <person name="Levy M."/>
            <person name="Boudet N."/>
            <person name="Castellano S."/>
            <person name="Anthouard V."/>
            <person name="Jubin C."/>
            <person name="Castelli V."/>
            <person name="Katinka M."/>
            <person name="Vacherie B."/>
            <person name="Biemont C."/>
            <person name="Skalli Z."/>
            <person name="Cattolico L."/>
            <person name="Poulain J."/>
            <person name="De Berardinis V."/>
            <person name="Cruaud C."/>
            <person name="Duprat S."/>
            <person name="Brottier P."/>
            <person name="Coutanceau J.-P."/>
            <person name="Gouzy J."/>
            <person name="Parra G."/>
            <person name="Lardier G."/>
            <person name="Chapple C."/>
            <person name="McKernan K.J."/>
            <person name="McEwan P."/>
            <person name="Bosak S."/>
            <person name="Kellis M."/>
            <person name="Volff J.-N."/>
            <person name="Guigo R."/>
            <person name="Zody M.C."/>
            <person name="Mesirov J."/>
            <person name="Lindblad-Toh K."/>
            <person name="Birren B."/>
            <person name="Nusbaum C."/>
            <person name="Kahn D."/>
            <person name="Robinson-Rechavi M."/>
            <person name="Laudet V."/>
            <person name="Schachter V."/>
            <person name="Quetier F."/>
            <person name="Saurin W."/>
            <person name="Scarpelli C."/>
            <person name="Wincker P."/>
            <person name="Lander E.S."/>
            <person name="Weissenbach J."/>
            <person name="Roest Crollius H."/>
        </authorList>
    </citation>
    <scope>NUCLEOTIDE SEQUENCE [LARGE SCALE GENOMIC DNA]</scope>
</reference>
<name>Q4TB51_TETNG</name>
<dbReference type="OrthoDB" id="5987641at2759"/>
<evidence type="ECO:0000313" key="1">
    <source>
        <dbReference type="EMBL" id="CAF89881.1"/>
    </source>
</evidence>
<reference evidence="1" key="2">
    <citation type="submission" date="2004-02" db="EMBL/GenBank/DDBJ databases">
        <authorList>
            <consortium name="Genoscope"/>
            <consortium name="Whitehead Institute Centre for Genome Research"/>
        </authorList>
    </citation>
    <scope>NUCLEOTIDE SEQUENCE</scope>
</reference>
<comment type="caution">
    <text evidence="1">The sequence shown here is derived from an EMBL/GenBank/DDBJ whole genome shotgun (WGS) entry which is preliminary data.</text>
</comment>
<dbReference type="KEGG" id="tng:GSTEN00003910G001"/>
<protein>
    <submittedName>
        <fullName evidence="1">(spotted green pufferfish) hypothetical protein</fullName>
    </submittedName>
</protein>
<organism evidence="1">
    <name type="scientific">Tetraodon nigroviridis</name>
    <name type="common">Spotted green pufferfish</name>
    <name type="synonym">Chelonodon nigroviridis</name>
    <dbReference type="NCBI Taxonomy" id="99883"/>
    <lineage>
        <taxon>Eukaryota</taxon>
        <taxon>Metazoa</taxon>
        <taxon>Chordata</taxon>
        <taxon>Craniata</taxon>
        <taxon>Vertebrata</taxon>
        <taxon>Euteleostomi</taxon>
        <taxon>Actinopterygii</taxon>
        <taxon>Neopterygii</taxon>
        <taxon>Teleostei</taxon>
        <taxon>Neoteleostei</taxon>
        <taxon>Acanthomorphata</taxon>
        <taxon>Eupercaria</taxon>
        <taxon>Tetraodontiformes</taxon>
        <taxon>Tetradontoidea</taxon>
        <taxon>Tetraodontidae</taxon>
        <taxon>Tetraodon</taxon>
    </lineage>
</organism>